<evidence type="ECO:0000313" key="4">
    <source>
        <dbReference type="Proteomes" id="UP001176940"/>
    </source>
</evidence>
<keyword evidence="1" id="KW-1133">Transmembrane helix</keyword>
<accession>A0ABN9L478</accession>
<keyword evidence="1" id="KW-0472">Membrane</keyword>
<gene>
    <name evidence="3" type="ORF">RIMI_LOCUS4530663</name>
</gene>
<feature type="transmembrane region" description="Helical" evidence="1">
    <location>
        <begin position="6"/>
        <end position="26"/>
    </location>
</feature>
<keyword evidence="1" id="KW-1208">Phospholipid metabolism</keyword>
<comment type="caution">
    <text evidence="1">Lacks conserved residue(s) required for the propagation of feature annotation.</text>
</comment>
<comment type="similarity">
    <text evidence="1">Belongs to the phosphatidyl serine synthase family.</text>
</comment>
<keyword evidence="1" id="KW-0443">Lipid metabolism</keyword>
<reference evidence="3" key="1">
    <citation type="submission" date="2023-07" db="EMBL/GenBank/DDBJ databases">
        <authorList>
            <person name="Stuckert A."/>
        </authorList>
    </citation>
    <scope>NUCLEOTIDE SEQUENCE</scope>
</reference>
<dbReference type="Proteomes" id="UP001176940">
    <property type="component" value="Unassembled WGS sequence"/>
</dbReference>
<feature type="region of interest" description="Disordered" evidence="2">
    <location>
        <begin position="90"/>
        <end position="109"/>
    </location>
</feature>
<dbReference type="EMBL" id="CAUEEQ010007334">
    <property type="protein sequence ID" value="CAJ0930923.1"/>
    <property type="molecule type" value="Genomic_DNA"/>
</dbReference>
<dbReference type="EC" id="2.7.8.29" evidence="1"/>
<keyword evidence="1" id="KW-0812">Transmembrane</keyword>
<dbReference type="Pfam" id="PF03034">
    <property type="entry name" value="PSS"/>
    <property type="match status" value="1"/>
</dbReference>
<keyword evidence="1" id="KW-0256">Endoplasmic reticulum</keyword>
<comment type="subcellular location">
    <subcellularLocation>
        <location evidence="1">Endoplasmic reticulum membrane</location>
        <topology evidence="1">Multi-pass membrane protein</topology>
    </subcellularLocation>
</comment>
<evidence type="ECO:0000256" key="2">
    <source>
        <dbReference type="SAM" id="MobiDB-lite"/>
    </source>
</evidence>
<keyword evidence="4" id="KW-1185">Reference proteome</keyword>
<proteinExistence type="inferred from homology"/>
<organism evidence="3 4">
    <name type="scientific">Ranitomeya imitator</name>
    <name type="common">mimic poison frog</name>
    <dbReference type="NCBI Taxonomy" id="111125"/>
    <lineage>
        <taxon>Eukaryota</taxon>
        <taxon>Metazoa</taxon>
        <taxon>Chordata</taxon>
        <taxon>Craniata</taxon>
        <taxon>Vertebrata</taxon>
        <taxon>Euteleostomi</taxon>
        <taxon>Amphibia</taxon>
        <taxon>Batrachia</taxon>
        <taxon>Anura</taxon>
        <taxon>Neobatrachia</taxon>
        <taxon>Hyloidea</taxon>
        <taxon>Dendrobatidae</taxon>
        <taxon>Dendrobatinae</taxon>
        <taxon>Ranitomeya</taxon>
    </lineage>
</organism>
<comment type="caution">
    <text evidence="3">The sequence shown here is derived from an EMBL/GenBank/DDBJ whole genome shotgun (WGS) entry which is preliminary data.</text>
</comment>
<comment type="catalytic activity">
    <reaction evidence="1">
        <text>a 1,2-diacyl-sn-glycero-3-phosphoethanolamine + L-serine = a 1,2-diacyl-sn-glycero-3-phospho-L-serine + ethanolamine</text>
        <dbReference type="Rhea" id="RHEA:27606"/>
        <dbReference type="ChEBI" id="CHEBI:33384"/>
        <dbReference type="ChEBI" id="CHEBI:57262"/>
        <dbReference type="ChEBI" id="CHEBI:57603"/>
        <dbReference type="ChEBI" id="CHEBI:64612"/>
        <dbReference type="EC" id="2.7.8.29"/>
    </reaction>
</comment>
<feature type="transmembrane region" description="Helical" evidence="1">
    <location>
        <begin position="63"/>
        <end position="79"/>
    </location>
</feature>
<name>A0ABN9L478_9NEOB</name>
<sequence>MPPEHYLVLLHLVFSVNVGGVAMREIYDFMDDLKFHKLGQQVCMVAAITVTEFLIVIKYDPCTITLPLPFYVALCWILATERHRTDMLRSKKTRRMSVNAGPPRACSHA</sequence>
<comment type="function">
    <text evidence="1">Catalyzes a base-exchange reaction in which the polar head group of phosphatidylethanolamine (PE) is replaced by L-serine.</text>
</comment>
<keyword evidence="1" id="KW-0594">Phospholipid biosynthesis</keyword>
<comment type="pathway">
    <text evidence="1">Phospholipid metabolism; phosphatidylserine biosynthesis.</text>
</comment>
<dbReference type="InterPro" id="IPR004277">
    <property type="entry name" value="PSS"/>
</dbReference>
<evidence type="ECO:0000313" key="3">
    <source>
        <dbReference type="EMBL" id="CAJ0930923.1"/>
    </source>
</evidence>
<keyword evidence="1" id="KW-0444">Lipid biosynthesis</keyword>
<protein>
    <recommendedName>
        <fullName evidence="1">Phosphatidylserine synthase</fullName>
        <ecNumber evidence="1">2.7.8.29</ecNumber>
    </recommendedName>
    <alternativeName>
        <fullName evidence="1">Serine-exchange enzyme</fullName>
    </alternativeName>
</protein>
<evidence type="ECO:0000256" key="1">
    <source>
        <dbReference type="RuleBase" id="RU368094"/>
    </source>
</evidence>
<keyword evidence="1" id="KW-0808">Transferase</keyword>